<proteinExistence type="inferred from homology"/>
<dbReference type="eggNOG" id="KOG4219">
    <property type="taxonomic scope" value="Eukaryota"/>
</dbReference>
<reference evidence="11" key="2">
    <citation type="submission" date="2015-06" db="UniProtKB">
        <authorList>
            <consortium name="EnsemblMetazoa"/>
        </authorList>
    </citation>
    <scope>IDENTIFICATION</scope>
</reference>
<evidence type="ECO:0000256" key="7">
    <source>
        <dbReference type="ARBA" id="ARBA00023170"/>
    </source>
</evidence>
<evidence type="ECO:0000256" key="1">
    <source>
        <dbReference type="ARBA" id="ARBA00004141"/>
    </source>
</evidence>
<feature type="transmembrane region" description="Helical" evidence="9">
    <location>
        <begin position="172"/>
        <end position="193"/>
    </location>
</feature>
<dbReference type="GO" id="GO:0005886">
    <property type="term" value="C:plasma membrane"/>
    <property type="evidence" value="ECO:0007669"/>
    <property type="project" value="TreeGrafter"/>
</dbReference>
<evidence type="ECO:0000256" key="9">
    <source>
        <dbReference type="SAM" id="Phobius"/>
    </source>
</evidence>
<sequence length="408" mass="47353">MKFEVSSFDQLPASAAQAPQCFDFLASGAPEEWIYNTSIISYQNQVPIWGHKSYLEMSLKVLLFLIIITISCIGNYFIVIVIIKFKNSRNCTNIFICSMAIADLLTTLMFAWTSCIENLFQNYVLGPFFCKTESSAKVFFLIASVFSLTWISCDRLIGIIKPFRTPMGKKRALAVLSFIWVIAFLIASPIYFWREYRTRQWCDYLEIYCKVDSDKVDVYMFILLAFLVYIPLFLMTFSYCLVIAKMKRYETRISTEENIVKIKHRRKIILMFFIYLITSAICWSPLQVIVFYRFVAFKSVDSVKPWSEEAKFWAQVFASTNSAINPLIYGITNGSFRKAICLLYPKLSWFLRLNKLPKRRVNAVESPKTRESALPRSTFTLSKCNKIQINTISGDKIPLEKPKNKIIF</sequence>
<evidence type="ECO:0000256" key="5">
    <source>
        <dbReference type="ARBA" id="ARBA00023040"/>
    </source>
</evidence>
<evidence type="ECO:0000256" key="4">
    <source>
        <dbReference type="ARBA" id="ARBA00022989"/>
    </source>
</evidence>
<evidence type="ECO:0000256" key="6">
    <source>
        <dbReference type="ARBA" id="ARBA00023136"/>
    </source>
</evidence>
<keyword evidence="6 9" id="KW-0472">Membrane</keyword>
<dbReference type="Proteomes" id="UP000015104">
    <property type="component" value="Unassembled WGS sequence"/>
</dbReference>
<feature type="transmembrane region" description="Helical" evidence="9">
    <location>
        <begin position="61"/>
        <end position="82"/>
    </location>
</feature>
<comment type="similarity">
    <text evidence="2">Belongs to the G-protein coupled receptor 1 family.</text>
</comment>
<dbReference type="AlphaFoldDB" id="T1L4K0"/>
<dbReference type="PROSITE" id="PS50262">
    <property type="entry name" value="G_PROTEIN_RECEP_F1_2"/>
    <property type="match status" value="1"/>
</dbReference>
<dbReference type="InterPro" id="IPR017452">
    <property type="entry name" value="GPCR_Rhodpsn_7TM"/>
</dbReference>
<dbReference type="InterPro" id="IPR000276">
    <property type="entry name" value="GPCR_Rhodpsn"/>
</dbReference>
<dbReference type="PANTHER" id="PTHR45695">
    <property type="entry name" value="LEUCOKININ RECEPTOR-RELATED"/>
    <property type="match status" value="1"/>
</dbReference>
<feature type="transmembrane region" description="Helical" evidence="9">
    <location>
        <begin position="134"/>
        <end position="151"/>
    </location>
</feature>
<reference evidence="12" key="1">
    <citation type="submission" date="2011-08" db="EMBL/GenBank/DDBJ databases">
        <authorList>
            <person name="Rombauts S."/>
        </authorList>
    </citation>
    <scope>NUCLEOTIDE SEQUENCE</scope>
    <source>
        <strain evidence="12">London</strain>
    </source>
</reference>
<evidence type="ECO:0000256" key="3">
    <source>
        <dbReference type="ARBA" id="ARBA00022692"/>
    </source>
</evidence>
<feature type="transmembrane region" description="Helical" evidence="9">
    <location>
        <begin position="218"/>
        <end position="244"/>
    </location>
</feature>
<keyword evidence="12" id="KW-1185">Reference proteome</keyword>
<organism evidence="11 12">
    <name type="scientific">Tetranychus urticae</name>
    <name type="common">Two-spotted spider mite</name>
    <dbReference type="NCBI Taxonomy" id="32264"/>
    <lineage>
        <taxon>Eukaryota</taxon>
        <taxon>Metazoa</taxon>
        <taxon>Ecdysozoa</taxon>
        <taxon>Arthropoda</taxon>
        <taxon>Chelicerata</taxon>
        <taxon>Arachnida</taxon>
        <taxon>Acari</taxon>
        <taxon>Acariformes</taxon>
        <taxon>Trombidiformes</taxon>
        <taxon>Prostigmata</taxon>
        <taxon>Eleutherengona</taxon>
        <taxon>Raphignathae</taxon>
        <taxon>Tetranychoidea</taxon>
        <taxon>Tetranychidae</taxon>
        <taxon>Tetranychus</taxon>
    </lineage>
</organism>
<keyword evidence="4 9" id="KW-1133">Transmembrane helix</keyword>
<feature type="transmembrane region" description="Helical" evidence="9">
    <location>
        <begin position="94"/>
        <end position="114"/>
    </location>
</feature>
<dbReference type="KEGG" id="tut:107370248"/>
<evidence type="ECO:0000256" key="8">
    <source>
        <dbReference type="ARBA" id="ARBA00023224"/>
    </source>
</evidence>
<gene>
    <name evidence="11" type="primary">107370248</name>
</gene>
<dbReference type="GO" id="GO:0004930">
    <property type="term" value="F:G protein-coupled receptor activity"/>
    <property type="evidence" value="ECO:0007669"/>
    <property type="project" value="UniProtKB-KW"/>
</dbReference>
<keyword evidence="7" id="KW-0675">Receptor</keyword>
<dbReference type="EMBL" id="CAEY01001102">
    <property type="status" value="NOT_ANNOTATED_CDS"/>
    <property type="molecule type" value="Genomic_DNA"/>
</dbReference>
<dbReference type="SUPFAM" id="SSF81321">
    <property type="entry name" value="Family A G protein-coupled receptor-like"/>
    <property type="match status" value="1"/>
</dbReference>
<protein>
    <recommendedName>
        <fullName evidence="10">G-protein coupled receptors family 1 profile domain-containing protein</fullName>
    </recommendedName>
</protein>
<dbReference type="HOGENOM" id="CLU_009579_17_1_1"/>
<keyword evidence="5" id="KW-0297">G-protein coupled receptor</keyword>
<name>T1L4K0_TETUR</name>
<evidence type="ECO:0000259" key="10">
    <source>
        <dbReference type="PROSITE" id="PS50262"/>
    </source>
</evidence>
<evidence type="ECO:0000256" key="2">
    <source>
        <dbReference type="ARBA" id="ARBA00010663"/>
    </source>
</evidence>
<dbReference type="OrthoDB" id="9946013at2759"/>
<dbReference type="OMA" id="MCVISYD"/>
<evidence type="ECO:0000313" key="12">
    <source>
        <dbReference type="Proteomes" id="UP000015104"/>
    </source>
</evidence>
<keyword evidence="8" id="KW-0807">Transducer</keyword>
<feature type="transmembrane region" description="Helical" evidence="9">
    <location>
        <begin position="268"/>
        <end position="292"/>
    </location>
</feature>
<feature type="domain" description="G-protein coupled receptors family 1 profile" evidence="10">
    <location>
        <begin position="74"/>
        <end position="329"/>
    </location>
</feature>
<accession>T1L4K0</accession>
<dbReference type="Pfam" id="PF00001">
    <property type="entry name" value="7tm_1"/>
    <property type="match status" value="1"/>
</dbReference>
<keyword evidence="3 9" id="KW-0812">Transmembrane</keyword>
<dbReference type="PANTHER" id="PTHR45695:SF15">
    <property type="entry name" value="OPSIN RH2"/>
    <property type="match status" value="1"/>
</dbReference>
<dbReference type="PRINTS" id="PR00237">
    <property type="entry name" value="GPCRRHODOPSN"/>
</dbReference>
<dbReference type="Gene3D" id="1.20.1070.10">
    <property type="entry name" value="Rhodopsin 7-helix transmembrane proteins"/>
    <property type="match status" value="1"/>
</dbReference>
<evidence type="ECO:0000313" key="11">
    <source>
        <dbReference type="EnsemblMetazoa" id="tetur39g00340.1"/>
    </source>
</evidence>
<dbReference type="EnsemblMetazoa" id="tetur39g00340.1">
    <property type="protein sequence ID" value="tetur39g00340.1"/>
    <property type="gene ID" value="tetur39g00340"/>
</dbReference>
<comment type="subcellular location">
    <subcellularLocation>
        <location evidence="1">Membrane</location>
        <topology evidence="1">Multi-pass membrane protein</topology>
    </subcellularLocation>
</comment>